<protein>
    <submittedName>
        <fullName evidence="1">Uncharacterized protein</fullName>
    </submittedName>
</protein>
<accession>A0AAD4LXK9</accession>
<organism evidence="1 2">
    <name type="scientific">Multifurca ochricompacta</name>
    <dbReference type="NCBI Taxonomy" id="376703"/>
    <lineage>
        <taxon>Eukaryota</taxon>
        <taxon>Fungi</taxon>
        <taxon>Dikarya</taxon>
        <taxon>Basidiomycota</taxon>
        <taxon>Agaricomycotina</taxon>
        <taxon>Agaricomycetes</taxon>
        <taxon>Russulales</taxon>
        <taxon>Russulaceae</taxon>
        <taxon>Multifurca</taxon>
    </lineage>
</organism>
<dbReference type="AlphaFoldDB" id="A0AAD4LXK9"/>
<name>A0AAD4LXK9_9AGAM</name>
<evidence type="ECO:0000313" key="2">
    <source>
        <dbReference type="Proteomes" id="UP001203297"/>
    </source>
</evidence>
<keyword evidence="2" id="KW-1185">Reference proteome</keyword>
<dbReference type="EMBL" id="WTXG01000149">
    <property type="protein sequence ID" value="KAI0291658.1"/>
    <property type="molecule type" value="Genomic_DNA"/>
</dbReference>
<sequence>MYAGGGRGCGVVPGLSCLSTKAPHVRPGFDLAMFPEKKGLTLLGRSSLQENQKIKQKEKPPGRVRKTYAIRVFARRGTSSSIIDGIFKPGVIILFWGGKWCKGELNMPCKTNLLGTAYAGTERCLAFFFPCFCVACGLARWLTTGFSSLIGC</sequence>
<dbReference type="Proteomes" id="UP001203297">
    <property type="component" value="Unassembled WGS sequence"/>
</dbReference>
<reference evidence="1" key="1">
    <citation type="journal article" date="2022" name="New Phytol.">
        <title>Evolutionary transition to the ectomycorrhizal habit in the genomes of a hyperdiverse lineage of mushroom-forming fungi.</title>
        <authorList>
            <person name="Looney B."/>
            <person name="Miyauchi S."/>
            <person name="Morin E."/>
            <person name="Drula E."/>
            <person name="Courty P.E."/>
            <person name="Kohler A."/>
            <person name="Kuo A."/>
            <person name="LaButti K."/>
            <person name="Pangilinan J."/>
            <person name="Lipzen A."/>
            <person name="Riley R."/>
            <person name="Andreopoulos W."/>
            <person name="He G."/>
            <person name="Johnson J."/>
            <person name="Nolan M."/>
            <person name="Tritt A."/>
            <person name="Barry K.W."/>
            <person name="Grigoriev I.V."/>
            <person name="Nagy L.G."/>
            <person name="Hibbett D."/>
            <person name="Henrissat B."/>
            <person name="Matheny P.B."/>
            <person name="Labbe J."/>
            <person name="Martin F.M."/>
        </authorList>
    </citation>
    <scope>NUCLEOTIDE SEQUENCE</scope>
    <source>
        <strain evidence="1">BPL690</strain>
    </source>
</reference>
<proteinExistence type="predicted"/>
<evidence type="ECO:0000313" key="1">
    <source>
        <dbReference type="EMBL" id="KAI0291658.1"/>
    </source>
</evidence>
<comment type="caution">
    <text evidence="1">The sequence shown here is derived from an EMBL/GenBank/DDBJ whole genome shotgun (WGS) entry which is preliminary data.</text>
</comment>
<gene>
    <name evidence="1" type="ORF">B0F90DRAFT_341439</name>
</gene>